<dbReference type="EMBL" id="CM039427">
    <property type="protein sequence ID" value="KAI4355382.1"/>
    <property type="molecule type" value="Genomic_DNA"/>
</dbReference>
<proteinExistence type="predicted"/>
<keyword evidence="2" id="KW-1185">Reference proteome</keyword>
<protein>
    <submittedName>
        <fullName evidence="1">Uncharacterized protein</fullName>
    </submittedName>
</protein>
<comment type="caution">
    <text evidence="1">The sequence shown here is derived from an EMBL/GenBank/DDBJ whole genome shotgun (WGS) entry which is preliminary data.</text>
</comment>
<organism evidence="1 2">
    <name type="scientific">Bauhinia variegata</name>
    <name type="common">Purple orchid tree</name>
    <name type="synonym">Phanera variegata</name>
    <dbReference type="NCBI Taxonomy" id="167791"/>
    <lineage>
        <taxon>Eukaryota</taxon>
        <taxon>Viridiplantae</taxon>
        <taxon>Streptophyta</taxon>
        <taxon>Embryophyta</taxon>
        <taxon>Tracheophyta</taxon>
        <taxon>Spermatophyta</taxon>
        <taxon>Magnoliopsida</taxon>
        <taxon>eudicotyledons</taxon>
        <taxon>Gunneridae</taxon>
        <taxon>Pentapetalae</taxon>
        <taxon>rosids</taxon>
        <taxon>fabids</taxon>
        <taxon>Fabales</taxon>
        <taxon>Fabaceae</taxon>
        <taxon>Cercidoideae</taxon>
        <taxon>Cercideae</taxon>
        <taxon>Bauhiniinae</taxon>
        <taxon>Bauhinia</taxon>
    </lineage>
</organism>
<accession>A0ACB9Q5S3</accession>
<dbReference type="Proteomes" id="UP000828941">
    <property type="component" value="Chromosome 2"/>
</dbReference>
<gene>
    <name evidence="1" type="ORF">L6164_004162</name>
</gene>
<reference evidence="1 2" key="1">
    <citation type="journal article" date="2022" name="DNA Res.">
        <title>Chromosomal-level genome assembly of the orchid tree Bauhinia variegata (Leguminosae; Cercidoideae) supports the allotetraploid origin hypothesis of Bauhinia.</title>
        <authorList>
            <person name="Zhong Y."/>
            <person name="Chen Y."/>
            <person name="Zheng D."/>
            <person name="Pang J."/>
            <person name="Liu Y."/>
            <person name="Luo S."/>
            <person name="Meng S."/>
            <person name="Qian L."/>
            <person name="Wei D."/>
            <person name="Dai S."/>
            <person name="Zhou R."/>
        </authorList>
    </citation>
    <scope>NUCLEOTIDE SEQUENCE [LARGE SCALE GENOMIC DNA]</scope>
    <source>
        <strain evidence="1">BV-YZ2020</strain>
    </source>
</reference>
<evidence type="ECO:0000313" key="2">
    <source>
        <dbReference type="Proteomes" id="UP000828941"/>
    </source>
</evidence>
<evidence type="ECO:0000313" key="1">
    <source>
        <dbReference type="EMBL" id="KAI4355382.1"/>
    </source>
</evidence>
<sequence>MAATSVFHFHLGFLVLCGRIMCLPTSLCAKECVPRNHAALFVFGASVFDAGNNNYIRTSTDNQANFSPYGETFFKYPTGRFSDGRLIPDFIAEYAGLPLLFPYLYPGYRRYSDGVNFASAGSGALDETRRGQVLNLNTQLNHFKNVSKLLRHEIGDVEATKELLSNAVYLFNVGTNDYFVYLANQSNVFSPQQYVDLVIGNLTTVIQEIYKNGGRKFGMLGVGPLGCLPAAKVFVNGSQGSSSCLEEAQTLARLHNKALAIALHKLERKLTGFKYSFNNFFDLVTEIINRPSKYGFKEGGVACCGSGPYRGYNTCGRTRSARDYEFCENPNDEGANFASAGAGALVETNQGFVIDLKRQLEYFKNVVSLLKQNLGDAEAKRLLSRAIYLFSIGNNDYFAPFIFNSTVLEFYSEQEIFEIRGRKFGFLNLPPLGCLPIMKAAMPVSRNGCVEEITELVKLRNRKLAEFLPKLELQLQGFKYSYIDFYTSLSDRLKEPSKYGFKEGNVACCGSGPYRGLTSCGGQRTEKDYELCDSVGEYVIFDAGHPTEKAYRQIAELMWNGDHKLLFEAAFGRNIFICGVHPKGPNFSTPNFRPPSLYISHNIKVTNDHIHVFFWREFDGTGALIILGSVNTFYCYAKNTLFVIGDSLFDAGNNQLYSHKEQSSNWPYGETYFNKPTGRYSDGRVVPDFIAQFANLPILAPYLQAGAHNFTNGTNFASAGSAVLSDNQSPFINLPKQVAYFHDEVKTLNKQLGEAEAKKVLNNSVYLFSIGGNDYFGLYSQTPTLLTQK</sequence>
<name>A0ACB9Q5S3_BAUVA</name>